<proteinExistence type="predicted"/>
<sequence>MQYALQIAAAGISTGIMIGCRKRRSPIRTQRFASSEEGDDPGALARIRINNNLGSAQKSSTQSPHFSPKTRTDRDSFNLLVDVAYPAKLDALSKLPIGGEKYYKNVSNALV</sequence>
<comment type="caution">
    <text evidence="2">The sequence shown here is derived from an EMBL/GenBank/DDBJ whole genome shotgun (WGS) entry which is preliminary data.</text>
</comment>
<organism evidence="2 3">
    <name type="scientific">Necator americanus</name>
    <name type="common">Human hookworm</name>
    <dbReference type="NCBI Taxonomy" id="51031"/>
    <lineage>
        <taxon>Eukaryota</taxon>
        <taxon>Metazoa</taxon>
        <taxon>Ecdysozoa</taxon>
        <taxon>Nematoda</taxon>
        <taxon>Chromadorea</taxon>
        <taxon>Rhabditida</taxon>
        <taxon>Rhabditina</taxon>
        <taxon>Rhabditomorpha</taxon>
        <taxon>Strongyloidea</taxon>
        <taxon>Ancylostomatidae</taxon>
        <taxon>Bunostominae</taxon>
        <taxon>Necator</taxon>
    </lineage>
</organism>
<feature type="compositionally biased region" description="Polar residues" evidence="1">
    <location>
        <begin position="53"/>
        <end position="65"/>
    </location>
</feature>
<accession>A0ABR1DZS8</accession>
<evidence type="ECO:0000313" key="3">
    <source>
        <dbReference type="Proteomes" id="UP001303046"/>
    </source>
</evidence>
<name>A0ABR1DZS8_NECAM</name>
<dbReference type="Proteomes" id="UP001303046">
    <property type="component" value="Unassembled WGS sequence"/>
</dbReference>
<gene>
    <name evidence="2" type="primary">Necator_chrV.g19137</name>
    <name evidence="2" type="ORF">RB195_014345</name>
</gene>
<feature type="region of interest" description="Disordered" evidence="1">
    <location>
        <begin position="53"/>
        <end position="73"/>
    </location>
</feature>
<dbReference type="EMBL" id="JAVFWL010000005">
    <property type="protein sequence ID" value="KAK6755894.1"/>
    <property type="molecule type" value="Genomic_DNA"/>
</dbReference>
<keyword evidence="3" id="KW-1185">Reference proteome</keyword>
<evidence type="ECO:0000256" key="1">
    <source>
        <dbReference type="SAM" id="MobiDB-lite"/>
    </source>
</evidence>
<reference evidence="2 3" key="1">
    <citation type="submission" date="2023-08" db="EMBL/GenBank/DDBJ databases">
        <title>A Necator americanus chromosomal reference genome.</title>
        <authorList>
            <person name="Ilik V."/>
            <person name="Petrzelkova K.J."/>
            <person name="Pardy F."/>
            <person name="Fuh T."/>
            <person name="Niatou-Singa F.S."/>
            <person name="Gouil Q."/>
            <person name="Baker L."/>
            <person name="Ritchie M.E."/>
            <person name="Jex A.R."/>
            <person name="Gazzola D."/>
            <person name="Li H."/>
            <person name="Toshio Fujiwara R."/>
            <person name="Zhan B."/>
            <person name="Aroian R.V."/>
            <person name="Pafco B."/>
            <person name="Schwarz E.M."/>
        </authorList>
    </citation>
    <scope>NUCLEOTIDE SEQUENCE [LARGE SCALE GENOMIC DNA]</scope>
    <source>
        <strain evidence="2 3">Aroian</strain>
        <tissue evidence="2">Whole animal</tissue>
    </source>
</reference>
<protein>
    <submittedName>
        <fullName evidence="2">Uncharacterized protein</fullName>
    </submittedName>
</protein>
<evidence type="ECO:0000313" key="2">
    <source>
        <dbReference type="EMBL" id="KAK6755894.1"/>
    </source>
</evidence>